<keyword evidence="2" id="KW-0723">Serine/threonine-protein kinase</keyword>
<evidence type="ECO:0000313" key="15">
    <source>
        <dbReference type="Proteomes" id="UP001299546"/>
    </source>
</evidence>
<dbReference type="InterPro" id="IPR017441">
    <property type="entry name" value="Protein_kinase_ATP_BS"/>
</dbReference>
<keyword evidence="3" id="KW-0808">Transferase</keyword>
<dbReference type="InterPro" id="IPR011009">
    <property type="entry name" value="Kinase-like_dom_sf"/>
</dbReference>
<feature type="domain" description="PASTA" evidence="13">
    <location>
        <begin position="403"/>
        <end position="470"/>
    </location>
</feature>
<evidence type="ECO:0000256" key="7">
    <source>
        <dbReference type="ARBA" id="ARBA00047899"/>
    </source>
</evidence>
<evidence type="ECO:0000256" key="6">
    <source>
        <dbReference type="ARBA" id="ARBA00022840"/>
    </source>
</evidence>
<dbReference type="PANTHER" id="PTHR43289:SF34">
    <property type="entry name" value="SERINE_THREONINE-PROTEIN KINASE YBDM-RELATED"/>
    <property type="match status" value="1"/>
</dbReference>
<keyword evidence="11" id="KW-0812">Transmembrane</keyword>
<comment type="caution">
    <text evidence="14">The sequence shown here is derived from an EMBL/GenBank/DDBJ whole genome shotgun (WGS) entry which is preliminary data.</text>
</comment>
<reference evidence="14 15" key="1">
    <citation type="submission" date="2021-10" db="EMBL/GenBank/DDBJ databases">
        <title>Collection of gut derived symbiotic bacterial strains cultured from healthy donors.</title>
        <authorList>
            <person name="Lin H."/>
            <person name="Littmann E."/>
            <person name="Kohout C."/>
            <person name="Pamer E.G."/>
        </authorList>
    </citation>
    <scope>NUCLEOTIDE SEQUENCE [LARGE SCALE GENOMIC DNA]</scope>
    <source>
        <strain evidence="14 15">DFI.1.165</strain>
    </source>
</reference>
<evidence type="ECO:0000256" key="9">
    <source>
        <dbReference type="PROSITE-ProRule" id="PRU10141"/>
    </source>
</evidence>
<accession>A0ABS8DE22</accession>
<dbReference type="SMART" id="SM00740">
    <property type="entry name" value="PASTA"/>
    <property type="match status" value="4"/>
</dbReference>
<dbReference type="Gene3D" id="3.30.10.20">
    <property type="match status" value="4"/>
</dbReference>
<organism evidence="14 15">
    <name type="scientific">Bariatricus massiliensis</name>
    <dbReference type="NCBI Taxonomy" id="1745713"/>
    <lineage>
        <taxon>Bacteria</taxon>
        <taxon>Bacillati</taxon>
        <taxon>Bacillota</taxon>
        <taxon>Clostridia</taxon>
        <taxon>Lachnospirales</taxon>
        <taxon>Lachnospiraceae</taxon>
        <taxon>Bariatricus</taxon>
    </lineage>
</organism>
<dbReference type="PROSITE" id="PS51178">
    <property type="entry name" value="PASTA"/>
    <property type="match status" value="4"/>
</dbReference>
<evidence type="ECO:0000256" key="4">
    <source>
        <dbReference type="ARBA" id="ARBA00022741"/>
    </source>
</evidence>
<dbReference type="PROSITE" id="PS50011">
    <property type="entry name" value="PROTEIN_KINASE_DOM"/>
    <property type="match status" value="1"/>
</dbReference>
<feature type="region of interest" description="Disordered" evidence="10">
    <location>
        <begin position="303"/>
        <end position="358"/>
    </location>
</feature>
<keyword evidence="5 14" id="KW-0418">Kinase</keyword>
<dbReference type="NCBIfam" id="NF033483">
    <property type="entry name" value="PknB_PASTA_kin"/>
    <property type="match status" value="1"/>
</dbReference>
<keyword evidence="11" id="KW-0472">Membrane</keyword>
<feature type="domain" description="PASTA" evidence="13">
    <location>
        <begin position="612"/>
        <end position="678"/>
    </location>
</feature>
<dbReference type="Gene3D" id="1.10.510.10">
    <property type="entry name" value="Transferase(Phosphotransferase) domain 1"/>
    <property type="match status" value="1"/>
</dbReference>
<dbReference type="Pfam" id="PF03793">
    <property type="entry name" value="PASTA"/>
    <property type="match status" value="4"/>
</dbReference>
<evidence type="ECO:0000256" key="8">
    <source>
        <dbReference type="ARBA" id="ARBA00048679"/>
    </source>
</evidence>
<dbReference type="CDD" id="cd14014">
    <property type="entry name" value="STKc_PknB_like"/>
    <property type="match status" value="1"/>
</dbReference>
<evidence type="ECO:0000256" key="5">
    <source>
        <dbReference type="ARBA" id="ARBA00022777"/>
    </source>
</evidence>
<feature type="domain" description="PASTA" evidence="13">
    <location>
        <begin position="471"/>
        <end position="540"/>
    </location>
</feature>
<dbReference type="SMART" id="SM00220">
    <property type="entry name" value="S_TKc"/>
    <property type="match status" value="1"/>
</dbReference>
<comment type="catalytic activity">
    <reaction evidence="7">
        <text>L-threonyl-[protein] + ATP = O-phospho-L-threonyl-[protein] + ADP + H(+)</text>
        <dbReference type="Rhea" id="RHEA:46608"/>
        <dbReference type="Rhea" id="RHEA-COMP:11060"/>
        <dbReference type="Rhea" id="RHEA-COMP:11605"/>
        <dbReference type="ChEBI" id="CHEBI:15378"/>
        <dbReference type="ChEBI" id="CHEBI:30013"/>
        <dbReference type="ChEBI" id="CHEBI:30616"/>
        <dbReference type="ChEBI" id="CHEBI:61977"/>
        <dbReference type="ChEBI" id="CHEBI:456216"/>
        <dbReference type="EC" id="2.7.11.1"/>
    </reaction>
</comment>
<feature type="region of interest" description="Disordered" evidence="10">
    <location>
        <begin position="677"/>
        <end position="697"/>
    </location>
</feature>
<dbReference type="GO" id="GO:0016301">
    <property type="term" value="F:kinase activity"/>
    <property type="evidence" value="ECO:0007669"/>
    <property type="project" value="UniProtKB-KW"/>
</dbReference>
<dbReference type="Pfam" id="PF00069">
    <property type="entry name" value="Pkinase"/>
    <property type="match status" value="1"/>
</dbReference>
<dbReference type="InterPro" id="IPR000719">
    <property type="entry name" value="Prot_kinase_dom"/>
</dbReference>
<evidence type="ECO:0000256" key="1">
    <source>
        <dbReference type="ARBA" id="ARBA00012513"/>
    </source>
</evidence>
<sequence>MVKDGIYLGERYEVLSKLGAGGMADVYKGKDHMLNRYVAIKVLKKEYREDEDFVKKFRSEAQAAAGLMNPNIVNVYDVGEDRGLYYMVMELVEGITLKEYIQKKGRLSTKEVISISIQMCTGIEAAHRHHIIHRDIKPQNIIISKEGKVKVTDFGIARAVNSNTISSNAMGSVHYVSPEQARGGFCDMKSDIYSAGITIYEMVTGKVPFDGDSTVAVAMKHLQEIITPPSEFAPDMSPALEKIILKCTQKSPDRRYQDVSLLIQDLKRALVDPDGDFVDTVPIRSIGDTVMISSEEMSRIKRGYGDEYDDDGYDDDEYDDEDYDDEYDDEYDDDEYDDEDYDDYDGRENRKKSKSDEMNPRMNKMMKILTIVVAVIIVFVLIFIIGKAAGVFKFPSATTQETTTGKVEVPKLVGETEVVAKQMCEKKNLVMKVIKKETSDKYDAGYVIEQKTEPGKKVKKKTVIEVVVSSGAEEVQITDVANMSESEAKKALLDQGFEDGNISVQFENSSDVAEGDAIRTNPAAGETVTVDTKITLYISKGAEKKTVPNIVGMKVSDAQSALADAGLADGGISSSDYSDTVPEGQVMSQSVKKGKKVDEGTSVSYTVSKGKKPADTVTVPQITGRTLSEARSMLSNVGLSYTESYVDSDADYGIVVNCDPGVGKKLEVGSTVTLYISNASQAGGGQEPGDNSGTDTQ</sequence>
<feature type="domain" description="Protein kinase" evidence="12">
    <location>
        <begin position="12"/>
        <end position="271"/>
    </location>
</feature>
<dbReference type="RefSeq" id="WP_066736535.1">
    <property type="nucleotide sequence ID" value="NZ_JAJCIQ010000002.1"/>
</dbReference>
<gene>
    <name evidence="14" type="primary">pknB</name>
    <name evidence="14" type="ORF">LIZ65_05180</name>
</gene>
<keyword evidence="15" id="KW-1185">Reference proteome</keyword>
<dbReference type="EMBL" id="JAJCIS010000002">
    <property type="protein sequence ID" value="MCB7386673.1"/>
    <property type="molecule type" value="Genomic_DNA"/>
</dbReference>
<keyword evidence="6 9" id="KW-0067">ATP-binding</keyword>
<proteinExistence type="predicted"/>
<evidence type="ECO:0000313" key="14">
    <source>
        <dbReference type="EMBL" id="MCB7386673.1"/>
    </source>
</evidence>
<dbReference type="PROSITE" id="PS00108">
    <property type="entry name" value="PROTEIN_KINASE_ST"/>
    <property type="match status" value="1"/>
</dbReference>
<evidence type="ECO:0000256" key="11">
    <source>
        <dbReference type="SAM" id="Phobius"/>
    </source>
</evidence>
<keyword evidence="11" id="KW-1133">Transmembrane helix</keyword>
<dbReference type="PROSITE" id="PS00107">
    <property type="entry name" value="PROTEIN_KINASE_ATP"/>
    <property type="match status" value="1"/>
</dbReference>
<feature type="compositionally biased region" description="Basic and acidic residues" evidence="10">
    <location>
        <begin position="344"/>
        <end position="358"/>
    </location>
</feature>
<comment type="catalytic activity">
    <reaction evidence="8">
        <text>L-seryl-[protein] + ATP = O-phospho-L-seryl-[protein] + ADP + H(+)</text>
        <dbReference type="Rhea" id="RHEA:17989"/>
        <dbReference type="Rhea" id="RHEA-COMP:9863"/>
        <dbReference type="Rhea" id="RHEA-COMP:11604"/>
        <dbReference type="ChEBI" id="CHEBI:15378"/>
        <dbReference type="ChEBI" id="CHEBI:29999"/>
        <dbReference type="ChEBI" id="CHEBI:30616"/>
        <dbReference type="ChEBI" id="CHEBI:83421"/>
        <dbReference type="ChEBI" id="CHEBI:456216"/>
        <dbReference type="EC" id="2.7.11.1"/>
    </reaction>
</comment>
<dbReference type="InterPro" id="IPR008271">
    <property type="entry name" value="Ser/Thr_kinase_AS"/>
</dbReference>
<name>A0ABS8DE22_9FIRM</name>
<feature type="binding site" evidence="9">
    <location>
        <position position="41"/>
    </location>
    <ligand>
        <name>ATP</name>
        <dbReference type="ChEBI" id="CHEBI:30616"/>
    </ligand>
</feature>
<evidence type="ECO:0000259" key="13">
    <source>
        <dbReference type="PROSITE" id="PS51178"/>
    </source>
</evidence>
<feature type="region of interest" description="Disordered" evidence="10">
    <location>
        <begin position="572"/>
        <end position="593"/>
    </location>
</feature>
<feature type="transmembrane region" description="Helical" evidence="11">
    <location>
        <begin position="368"/>
        <end position="386"/>
    </location>
</feature>
<dbReference type="SUPFAM" id="SSF56112">
    <property type="entry name" value="Protein kinase-like (PK-like)"/>
    <property type="match status" value="1"/>
</dbReference>
<dbReference type="InterPro" id="IPR016024">
    <property type="entry name" value="ARM-type_fold"/>
</dbReference>
<dbReference type="InterPro" id="IPR005543">
    <property type="entry name" value="PASTA_dom"/>
</dbReference>
<feature type="domain" description="PASTA" evidence="13">
    <location>
        <begin position="541"/>
        <end position="609"/>
    </location>
</feature>
<dbReference type="CDD" id="cd06577">
    <property type="entry name" value="PASTA_pknB"/>
    <property type="match status" value="4"/>
</dbReference>
<evidence type="ECO:0000259" key="12">
    <source>
        <dbReference type="PROSITE" id="PS50011"/>
    </source>
</evidence>
<dbReference type="EC" id="2.7.11.1" evidence="1"/>
<evidence type="ECO:0000256" key="3">
    <source>
        <dbReference type="ARBA" id="ARBA00022679"/>
    </source>
</evidence>
<dbReference type="Proteomes" id="UP001299546">
    <property type="component" value="Unassembled WGS sequence"/>
</dbReference>
<evidence type="ECO:0000256" key="2">
    <source>
        <dbReference type="ARBA" id="ARBA00022527"/>
    </source>
</evidence>
<feature type="compositionally biased region" description="Acidic residues" evidence="10">
    <location>
        <begin position="306"/>
        <end position="343"/>
    </location>
</feature>
<protein>
    <recommendedName>
        <fullName evidence="1">non-specific serine/threonine protein kinase</fullName>
        <ecNumber evidence="1">2.7.11.1</ecNumber>
    </recommendedName>
</protein>
<keyword evidence="4 9" id="KW-0547">Nucleotide-binding</keyword>
<dbReference type="Gene3D" id="3.30.200.20">
    <property type="entry name" value="Phosphorylase Kinase, domain 1"/>
    <property type="match status" value="1"/>
</dbReference>
<evidence type="ECO:0000256" key="10">
    <source>
        <dbReference type="SAM" id="MobiDB-lite"/>
    </source>
</evidence>
<dbReference type="PANTHER" id="PTHR43289">
    <property type="entry name" value="MITOGEN-ACTIVATED PROTEIN KINASE KINASE KINASE 20-RELATED"/>
    <property type="match status" value="1"/>
</dbReference>
<dbReference type="SUPFAM" id="SSF48371">
    <property type="entry name" value="ARM repeat"/>
    <property type="match status" value="1"/>
</dbReference>